<organism evidence="1">
    <name type="scientific">bioreactor metagenome</name>
    <dbReference type="NCBI Taxonomy" id="1076179"/>
    <lineage>
        <taxon>unclassified sequences</taxon>
        <taxon>metagenomes</taxon>
        <taxon>ecological metagenomes</taxon>
    </lineage>
</organism>
<proteinExistence type="predicted"/>
<comment type="caution">
    <text evidence="1">The sequence shown here is derived from an EMBL/GenBank/DDBJ whole genome shotgun (WGS) entry which is preliminary data.</text>
</comment>
<accession>A0A645FM87</accession>
<dbReference type="AlphaFoldDB" id="A0A645FM87"/>
<dbReference type="EMBL" id="VSSQ01061090">
    <property type="protein sequence ID" value="MPN14459.1"/>
    <property type="molecule type" value="Genomic_DNA"/>
</dbReference>
<sequence>MISRIFGFNSIFGSEPHSCNRSGCIFFNAHDSELFVTIGTEISPTDHSERRNFSTECIDTFFIQRIGTSGFGSIGSHKISSQII</sequence>
<protein>
    <submittedName>
        <fullName evidence="1">Uncharacterized protein</fullName>
    </submittedName>
</protein>
<evidence type="ECO:0000313" key="1">
    <source>
        <dbReference type="EMBL" id="MPN14459.1"/>
    </source>
</evidence>
<gene>
    <name evidence="1" type="ORF">SDC9_161786</name>
</gene>
<reference evidence="1" key="1">
    <citation type="submission" date="2019-08" db="EMBL/GenBank/DDBJ databases">
        <authorList>
            <person name="Kucharzyk K."/>
            <person name="Murdoch R.W."/>
            <person name="Higgins S."/>
            <person name="Loffler F."/>
        </authorList>
    </citation>
    <scope>NUCLEOTIDE SEQUENCE</scope>
</reference>
<name>A0A645FM87_9ZZZZ</name>